<dbReference type="RefSeq" id="WP_346761807.1">
    <property type="nucleotide sequence ID" value="NZ_JAUJEB010000009.1"/>
</dbReference>
<organism evidence="2 3">
    <name type="scientific">Agaribacillus aureus</name>
    <dbReference type="NCBI Taxonomy" id="3051825"/>
    <lineage>
        <taxon>Bacteria</taxon>
        <taxon>Pseudomonadati</taxon>
        <taxon>Bacteroidota</taxon>
        <taxon>Cytophagia</taxon>
        <taxon>Cytophagales</taxon>
        <taxon>Splendidivirgaceae</taxon>
        <taxon>Agaribacillus</taxon>
    </lineage>
</organism>
<feature type="domain" description="N-acetyltransferase" evidence="1">
    <location>
        <begin position="119"/>
        <end position="249"/>
    </location>
</feature>
<evidence type="ECO:0000313" key="3">
    <source>
        <dbReference type="Proteomes" id="UP001172083"/>
    </source>
</evidence>
<dbReference type="SUPFAM" id="SSF55729">
    <property type="entry name" value="Acyl-CoA N-acyltransferases (Nat)"/>
    <property type="match status" value="1"/>
</dbReference>
<name>A0ABT8LI97_9BACT</name>
<dbReference type="InterPro" id="IPR016181">
    <property type="entry name" value="Acyl_CoA_acyltransferase"/>
</dbReference>
<evidence type="ECO:0000313" key="2">
    <source>
        <dbReference type="EMBL" id="MDN5216470.1"/>
    </source>
</evidence>
<evidence type="ECO:0000259" key="1">
    <source>
        <dbReference type="PROSITE" id="PS51186"/>
    </source>
</evidence>
<protein>
    <submittedName>
        <fullName evidence="2">GNAT family N-acetyltransferase</fullName>
    </submittedName>
</protein>
<proteinExistence type="predicted"/>
<comment type="caution">
    <text evidence="2">The sequence shown here is derived from an EMBL/GenBank/DDBJ whole genome shotgun (WGS) entry which is preliminary data.</text>
</comment>
<dbReference type="EMBL" id="JAUJEB010000009">
    <property type="protein sequence ID" value="MDN5216470.1"/>
    <property type="molecule type" value="Genomic_DNA"/>
</dbReference>
<reference evidence="2" key="1">
    <citation type="submission" date="2023-06" db="EMBL/GenBank/DDBJ databases">
        <title>Genomic of Agaribacillus aureum.</title>
        <authorList>
            <person name="Wang G."/>
        </authorList>
    </citation>
    <scope>NUCLEOTIDE SEQUENCE</scope>
    <source>
        <strain evidence="2">BMA12</strain>
    </source>
</reference>
<gene>
    <name evidence="2" type="ORF">QQ020_30660</name>
</gene>
<sequence length="249" mass="28328">MNEHLLTLKNIENLTSLWQVVGRAGGSFTRKTNYSFNNIKNSDWPNRIWFDITYDFEVNDILRIRSEMPDLSGSLIIPSWEIFDQEKRVLFTNNGFQEVFEQWGMGLHLNRNFEGSSSADIKTVSTNLEARIFAEAASLSFGYHINPELIERTFGHENIEFYVAESAGKVAGTGILFCSGNIAGIHAVGVVPAMRRKGIAKKLMLHILENAYTKNMAYATLQASEMARPMYLDLGFKDQFRMHNFALQQ</sequence>
<dbReference type="InterPro" id="IPR000182">
    <property type="entry name" value="GNAT_dom"/>
</dbReference>
<dbReference type="CDD" id="cd04301">
    <property type="entry name" value="NAT_SF"/>
    <property type="match status" value="1"/>
</dbReference>
<dbReference type="Pfam" id="PF13673">
    <property type="entry name" value="Acetyltransf_10"/>
    <property type="match status" value="1"/>
</dbReference>
<dbReference type="Proteomes" id="UP001172083">
    <property type="component" value="Unassembled WGS sequence"/>
</dbReference>
<dbReference type="Gene3D" id="3.40.630.30">
    <property type="match status" value="1"/>
</dbReference>
<dbReference type="PROSITE" id="PS51186">
    <property type="entry name" value="GNAT"/>
    <property type="match status" value="1"/>
</dbReference>
<keyword evidence="3" id="KW-1185">Reference proteome</keyword>
<accession>A0ABT8LI97</accession>